<protein>
    <submittedName>
        <fullName evidence="10">Uncharacterized protein</fullName>
    </submittedName>
</protein>
<dbReference type="InterPro" id="IPR001627">
    <property type="entry name" value="Semap_dom"/>
</dbReference>
<dbReference type="GO" id="GO:0007411">
    <property type="term" value="P:axon guidance"/>
    <property type="evidence" value="ECO:0007669"/>
    <property type="project" value="TreeGrafter"/>
</dbReference>
<dbReference type="InterPro" id="IPR013783">
    <property type="entry name" value="Ig-like_fold"/>
</dbReference>
<evidence type="ECO:0000256" key="2">
    <source>
        <dbReference type="ARBA" id="ARBA00009492"/>
    </source>
</evidence>
<dbReference type="GO" id="GO:0050727">
    <property type="term" value="P:regulation of inflammatory response"/>
    <property type="evidence" value="ECO:0007669"/>
    <property type="project" value="TreeGrafter"/>
</dbReference>
<dbReference type="InterPro" id="IPR036352">
    <property type="entry name" value="Semap_dom_sf"/>
</dbReference>
<keyword evidence="4" id="KW-1015">Disulfide bond</keyword>
<sequence length="644" mass="73369">MKLQFILFLTWNLRLTLCLTDHIPRLLVRQDDEVNRLWYSQSQRHTVFFHPDGSDDLFVGGTNFVYRVNLEHGNLVENFSLAVTGDQNCKETPCENIVTVIQQFQDSLFVCGTNGNKPQCWKLYPKVGNQSSEVIESYEGTGISPHDYTQNSLSLTVEGDLYAAVPLNRDGSSLQFRRKAGVRSNVWMHDRWVTGIEFKSASPRSGATASFVTVQEPTFISADWVRREEDRDQEKIYIFFREKNSDSSPEADPWISRVARVCKVDEGGSKRFFQNIWTSFLKARLVCGIPKESLYFNRLQDVYVQHMEDWRQSRVYALFSSSWNSTAVCIYSMEEIDGIFENSTFKGFNEEIPKPRPGTCARNSKALPVSTVRIIKDYPEMSDWINPIYRQVPFYISANNYTKLAVDRVMGANQTTYNVLFLATAHGTIHKILEDDSKPFIISEILFNNRTRKLFVGFPEQIAQLDLQRCQDYNSSCEDCVLARDPYCAWSESGCSPFSQGGIQNILGGKTNVCPKKNEGAKRPKRDTLSQVQRHPRVTYSVPLGVPFYLSCPIHSHHASYTWEFGNGSSQCQQTATSCLHLITSMGQENYGSYDCISSERDYTTVVRSYHLNPNVPERSGGTRAWAQMAVLVVALLLASFHRI</sequence>
<keyword evidence="11" id="KW-1185">Reference proteome</keyword>
<dbReference type="GO" id="GO:0045499">
    <property type="term" value="F:chemorepellent activity"/>
    <property type="evidence" value="ECO:0007669"/>
    <property type="project" value="TreeGrafter"/>
</dbReference>
<feature type="domain" description="Sema" evidence="9">
    <location>
        <begin position="14"/>
        <end position="487"/>
    </location>
</feature>
<dbReference type="SUPFAM" id="SSF101912">
    <property type="entry name" value="Sema domain"/>
    <property type="match status" value="1"/>
</dbReference>
<dbReference type="PROSITE" id="PS50835">
    <property type="entry name" value="IG_LIKE"/>
    <property type="match status" value="1"/>
</dbReference>
<dbReference type="FunFam" id="2.60.40.10:FF:001170">
    <property type="entry name" value="Sema domain, immunoglobulin domain (Ig), short basic domain, secreted, (Semaphorin) 3F"/>
    <property type="match status" value="1"/>
</dbReference>
<dbReference type="SUPFAM" id="SSF103575">
    <property type="entry name" value="Plexin repeat"/>
    <property type="match status" value="1"/>
</dbReference>
<comment type="caution">
    <text evidence="6">Lacks conserved residue(s) required for the propagation of feature annotation.</text>
</comment>
<dbReference type="GO" id="GO:0030335">
    <property type="term" value="P:positive regulation of cell migration"/>
    <property type="evidence" value="ECO:0007669"/>
    <property type="project" value="TreeGrafter"/>
</dbReference>
<dbReference type="InterPro" id="IPR007110">
    <property type="entry name" value="Ig-like_dom"/>
</dbReference>
<dbReference type="GO" id="GO:0030215">
    <property type="term" value="F:semaphorin receptor binding"/>
    <property type="evidence" value="ECO:0007669"/>
    <property type="project" value="InterPro"/>
</dbReference>
<dbReference type="AlphaFoldDB" id="A0A8T2NXW7"/>
<dbReference type="GO" id="GO:0007229">
    <property type="term" value="P:integrin-mediated signaling pathway"/>
    <property type="evidence" value="ECO:0007669"/>
    <property type="project" value="TreeGrafter"/>
</dbReference>
<dbReference type="Pfam" id="PF01437">
    <property type="entry name" value="PSI"/>
    <property type="match status" value="1"/>
</dbReference>
<evidence type="ECO:0000256" key="3">
    <source>
        <dbReference type="ARBA" id="ARBA00023136"/>
    </source>
</evidence>
<evidence type="ECO:0000259" key="8">
    <source>
        <dbReference type="PROSITE" id="PS50835"/>
    </source>
</evidence>
<dbReference type="GO" id="GO:0009897">
    <property type="term" value="C:external side of plasma membrane"/>
    <property type="evidence" value="ECO:0007669"/>
    <property type="project" value="TreeGrafter"/>
</dbReference>
<comment type="caution">
    <text evidence="10">The sequence shown here is derived from an EMBL/GenBank/DDBJ whole genome shotgun (WGS) entry which is preliminary data.</text>
</comment>
<evidence type="ECO:0000313" key="10">
    <source>
        <dbReference type="EMBL" id="KAG9341237.1"/>
    </source>
</evidence>
<dbReference type="GO" id="GO:0005178">
    <property type="term" value="F:integrin binding"/>
    <property type="evidence" value="ECO:0007669"/>
    <property type="project" value="TreeGrafter"/>
</dbReference>
<gene>
    <name evidence="10" type="ORF">JZ751_019678</name>
</gene>
<dbReference type="Proteomes" id="UP000824540">
    <property type="component" value="Unassembled WGS sequence"/>
</dbReference>
<evidence type="ECO:0000259" key="9">
    <source>
        <dbReference type="PROSITE" id="PS51004"/>
    </source>
</evidence>
<dbReference type="GO" id="GO:0071526">
    <property type="term" value="P:semaphorin-plexin signaling pathway"/>
    <property type="evidence" value="ECO:0007669"/>
    <property type="project" value="TreeGrafter"/>
</dbReference>
<organism evidence="10 11">
    <name type="scientific">Albula glossodonta</name>
    <name type="common">roundjaw bonefish</name>
    <dbReference type="NCBI Taxonomy" id="121402"/>
    <lineage>
        <taxon>Eukaryota</taxon>
        <taxon>Metazoa</taxon>
        <taxon>Chordata</taxon>
        <taxon>Craniata</taxon>
        <taxon>Vertebrata</taxon>
        <taxon>Euteleostomi</taxon>
        <taxon>Actinopterygii</taxon>
        <taxon>Neopterygii</taxon>
        <taxon>Teleostei</taxon>
        <taxon>Albuliformes</taxon>
        <taxon>Albulidae</taxon>
        <taxon>Albula</taxon>
    </lineage>
</organism>
<dbReference type="Pfam" id="PF01403">
    <property type="entry name" value="Sema"/>
    <property type="match status" value="1"/>
</dbReference>
<dbReference type="EMBL" id="JAFBMS010000037">
    <property type="protein sequence ID" value="KAG9341237.1"/>
    <property type="molecule type" value="Genomic_DNA"/>
</dbReference>
<evidence type="ECO:0000256" key="5">
    <source>
        <dbReference type="ARBA" id="ARBA00023180"/>
    </source>
</evidence>
<dbReference type="InterPro" id="IPR016201">
    <property type="entry name" value="PSI"/>
</dbReference>
<dbReference type="InterPro" id="IPR015943">
    <property type="entry name" value="WD40/YVTN_repeat-like_dom_sf"/>
</dbReference>
<dbReference type="PANTHER" id="PTHR11036:SF80">
    <property type="entry name" value="SEMAPHORIN-7A"/>
    <property type="match status" value="1"/>
</dbReference>
<dbReference type="InterPro" id="IPR027231">
    <property type="entry name" value="Semaphorin"/>
</dbReference>
<evidence type="ECO:0000256" key="7">
    <source>
        <dbReference type="SAM" id="SignalP"/>
    </source>
</evidence>
<dbReference type="Gene3D" id="2.130.10.10">
    <property type="entry name" value="YVTN repeat-like/Quinoprotein amine dehydrogenase"/>
    <property type="match status" value="1"/>
</dbReference>
<dbReference type="OrthoDB" id="9988752at2759"/>
<keyword evidence="3" id="KW-0472">Membrane</keyword>
<comment type="similarity">
    <text evidence="2">Belongs to the semaphorin family.</text>
</comment>
<dbReference type="Gene3D" id="2.60.40.10">
    <property type="entry name" value="Immunoglobulins"/>
    <property type="match status" value="1"/>
</dbReference>
<evidence type="ECO:0000256" key="1">
    <source>
        <dbReference type="ARBA" id="ARBA00004370"/>
    </source>
</evidence>
<dbReference type="PROSITE" id="PS51004">
    <property type="entry name" value="SEMA"/>
    <property type="match status" value="1"/>
</dbReference>
<evidence type="ECO:0000256" key="4">
    <source>
        <dbReference type="ARBA" id="ARBA00023157"/>
    </source>
</evidence>
<reference evidence="10" key="1">
    <citation type="thesis" date="2021" institute="BYU ScholarsArchive" country="Provo, UT, USA">
        <title>Applications of and Algorithms for Genome Assembly and Genomic Analyses with an Emphasis on Marine Teleosts.</title>
        <authorList>
            <person name="Pickett B.D."/>
        </authorList>
    </citation>
    <scope>NUCLEOTIDE SEQUENCE</scope>
    <source>
        <strain evidence="10">HI-2016</strain>
    </source>
</reference>
<comment type="subcellular location">
    <subcellularLocation>
        <location evidence="1">Membrane</location>
    </subcellularLocation>
</comment>
<feature type="signal peptide" evidence="7">
    <location>
        <begin position="1"/>
        <end position="18"/>
    </location>
</feature>
<keyword evidence="7" id="KW-0732">Signal</keyword>
<evidence type="ECO:0000256" key="6">
    <source>
        <dbReference type="PROSITE-ProRule" id="PRU00352"/>
    </source>
</evidence>
<accession>A0A8T2NXW7</accession>
<dbReference type="SMART" id="SM00423">
    <property type="entry name" value="PSI"/>
    <property type="match status" value="1"/>
</dbReference>
<evidence type="ECO:0000313" key="11">
    <source>
        <dbReference type="Proteomes" id="UP000824540"/>
    </source>
</evidence>
<dbReference type="GO" id="GO:0001755">
    <property type="term" value="P:neural crest cell migration"/>
    <property type="evidence" value="ECO:0007669"/>
    <property type="project" value="TreeGrafter"/>
</dbReference>
<proteinExistence type="inferred from homology"/>
<dbReference type="SMART" id="SM00630">
    <property type="entry name" value="Sema"/>
    <property type="match status" value="1"/>
</dbReference>
<name>A0A8T2NXW7_9TELE</name>
<feature type="chain" id="PRO_5035739866" evidence="7">
    <location>
        <begin position="19"/>
        <end position="644"/>
    </location>
</feature>
<keyword evidence="5" id="KW-0325">Glycoprotein</keyword>
<dbReference type="Gene3D" id="3.30.1680.10">
    <property type="entry name" value="ligand-binding face of the semaphorins, domain 2"/>
    <property type="match status" value="1"/>
</dbReference>
<dbReference type="InterPro" id="IPR002165">
    <property type="entry name" value="Plexin_repeat"/>
</dbReference>
<feature type="domain" description="Ig-like" evidence="8">
    <location>
        <begin position="524"/>
        <end position="613"/>
    </location>
</feature>
<dbReference type="PANTHER" id="PTHR11036">
    <property type="entry name" value="SEMAPHORIN"/>
    <property type="match status" value="1"/>
</dbReference>